<organism evidence="2 3">
    <name type="scientific">Modicisalibacter xianhensis</name>
    <dbReference type="NCBI Taxonomy" id="442341"/>
    <lineage>
        <taxon>Bacteria</taxon>
        <taxon>Pseudomonadati</taxon>
        <taxon>Pseudomonadota</taxon>
        <taxon>Gammaproteobacteria</taxon>
        <taxon>Oceanospirillales</taxon>
        <taxon>Halomonadaceae</taxon>
        <taxon>Modicisalibacter</taxon>
    </lineage>
</organism>
<evidence type="ECO:0000313" key="2">
    <source>
        <dbReference type="EMBL" id="TDX28359.1"/>
    </source>
</evidence>
<proteinExistence type="predicted"/>
<dbReference type="AlphaFoldDB" id="A0A4V6QAS2"/>
<feature type="compositionally biased region" description="Basic and acidic residues" evidence="1">
    <location>
        <begin position="68"/>
        <end position="77"/>
    </location>
</feature>
<reference evidence="2 3" key="1">
    <citation type="submission" date="2019-03" db="EMBL/GenBank/DDBJ databases">
        <title>Freshwater and sediment microbial communities from various areas in North America, analyzing microbe dynamics in response to fracking.</title>
        <authorList>
            <person name="Lamendella R."/>
        </authorList>
    </citation>
    <scope>NUCLEOTIDE SEQUENCE [LARGE SCALE GENOMIC DNA]</scope>
    <source>
        <strain evidence="2 3">6_TX</strain>
    </source>
</reference>
<evidence type="ECO:0000256" key="1">
    <source>
        <dbReference type="SAM" id="MobiDB-lite"/>
    </source>
</evidence>
<name>A0A4V6QAS2_9GAMM</name>
<gene>
    <name evidence="2" type="ORF">DFO67_11059</name>
</gene>
<accession>A0A4V6QAS2</accession>
<dbReference type="Proteomes" id="UP000294489">
    <property type="component" value="Unassembled WGS sequence"/>
</dbReference>
<evidence type="ECO:0000313" key="3">
    <source>
        <dbReference type="Proteomes" id="UP000294489"/>
    </source>
</evidence>
<dbReference type="EMBL" id="SOEC01000010">
    <property type="protein sequence ID" value="TDX28359.1"/>
    <property type="molecule type" value="Genomic_DNA"/>
</dbReference>
<sequence>MAQILHKRATTTHAIRAEIQRSADSVATLSRRYGINLKTVRKWRNRDTVEDTRMGPSPPTFCITDASEGSRSRHLPAEDPVTP</sequence>
<comment type="caution">
    <text evidence="2">The sequence shown here is derived from an EMBL/GenBank/DDBJ whole genome shotgun (WGS) entry which is preliminary data.</text>
</comment>
<protein>
    <submittedName>
        <fullName evidence="2">Uncharacterized protein</fullName>
    </submittedName>
</protein>
<feature type="region of interest" description="Disordered" evidence="1">
    <location>
        <begin position="48"/>
        <end position="83"/>
    </location>
</feature>